<dbReference type="AlphaFoldDB" id="A0A4V3BK55"/>
<proteinExistence type="inferred from homology"/>
<dbReference type="Gene3D" id="3.40.640.10">
    <property type="entry name" value="Type I PLP-dependent aspartate aminotransferase-like (Major domain)"/>
    <property type="match status" value="1"/>
</dbReference>
<comment type="similarity">
    <text evidence="2 7">Belongs to the group II decarboxylase family.</text>
</comment>
<reference evidence="8 9" key="1">
    <citation type="submission" date="2019-03" db="EMBL/GenBank/DDBJ databases">
        <title>Genomic analyses of the natural microbiome of Caenorhabditis elegans.</title>
        <authorList>
            <person name="Samuel B."/>
        </authorList>
    </citation>
    <scope>NUCLEOTIDE SEQUENCE [LARGE SCALE GENOMIC DNA]</scope>
    <source>
        <strain evidence="8 9">JUb65</strain>
    </source>
</reference>
<dbReference type="GO" id="GO:0019752">
    <property type="term" value="P:carboxylic acid metabolic process"/>
    <property type="evidence" value="ECO:0007669"/>
    <property type="project" value="InterPro"/>
</dbReference>
<dbReference type="Gene3D" id="3.90.1150.10">
    <property type="entry name" value="Aspartate Aminotransferase, domain 1"/>
    <property type="match status" value="1"/>
</dbReference>
<dbReference type="InterPro" id="IPR015424">
    <property type="entry name" value="PyrdxlP-dep_Trfase"/>
</dbReference>
<dbReference type="Proteomes" id="UP000295764">
    <property type="component" value="Unassembled WGS sequence"/>
</dbReference>
<evidence type="ECO:0000256" key="5">
    <source>
        <dbReference type="ARBA" id="ARBA00023239"/>
    </source>
</evidence>
<evidence type="ECO:0000256" key="3">
    <source>
        <dbReference type="ARBA" id="ARBA00022793"/>
    </source>
</evidence>
<dbReference type="InterPro" id="IPR015421">
    <property type="entry name" value="PyrdxlP-dep_Trfase_major"/>
</dbReference>
<dbReference type="EMBL" id="SNVW01000019">
    <property type="protein sequence ID" value="TDN41532.1"/>
    <property type="molecule type" value="Genomic_DNA"/>
</dbReference>
<organism evidence="8 9">
    <name type="scientific">Curtobacterium flaccumfaciens</name>
    <dbReference type="NCBI Taxonomy" id="2035"/>
    <lineage>
        <taxon>Bacteria</taxon>
        <taxon>Bacillati</taxon>
        <taxon>Actinomycetota</taxon>
        <taxon>Actinomycetes</taxon>
        <taxon>Micrococcales</taxon>
        <taxon>Microbacteriaceae</taxon>
        <taxon>Curtobacterium</taxon>
    </lineage>
</organism>
<evidence type="ECO:0000256" key="4">
    <source>
        <dbReference type="ARBA" id="ARBA00022898"/>
    </source>
</evidence>
<evidence type="ECO:0000256" key="2">
    <source>
        <dbReference type="ARBA" id="ARBA00009533"/>
    </source>
</evidence>
<evidence type="ECO:0000256" key="7">
    <source>
        <dbReference type="RuleBase" id="RU000382"/>
    </source>
</evidence>
<dbReference type="InterPro" id="IPR010977">
    <property type="entry name" value="Aromatic_deC"/>
</dbReference>
<comment type="caution">
    <text evidence="8">The sequence shown here is derived from an EMBL/GenBank/DDBJ whole genome shotgun (WGS) entry which is preliminary data.</text>
</comment>
<keyword evidence="3" id="KW-0210">Decarboxylase</keyword>
<dbReference type="GO" id="GO:0004058">
    <property type="term" value="F:aromatic-L-amino-acid decarboxylase activity"/>
    <property type="evidence" value="ECO:0007669"/>
    <property type="project" value="UniProtKB-ARBA"/>
</dbReference>
<accession>A0A4V3BK55</accession>
<name>A0A4V3BK55_9MICO</name>
<protein>
    <submittedName>
        <fullName evidence="8">Glutamate/tyrosine decarboxylase-like PLP-dependent enzyme</fullName>
    </submittedName>
</protein>
<gene>
    <name evidence="8" type="ORF">EDF64_11923</name>
</gene>
<dbReference type="Pfam" id="PF00282">
    <property type="entry name" value="Pyridoxal_deC"/>
    <property type="match status" value="1"/>
</dbReference>
<evidence type="ECO:0000256" key="6">
    <source>
        <dbReference type="PIRSR" id="PIRSR602129-50"/>
    </source>
</evidence>
<keyword evidence="4 6" id="KW-0663">Pyridoxal phosphate</keyword>
<sequence>MTAPLGRASVIDEGTDTVDIDPDEYRRTLDRAAQHALDWITSLPDRTVRPEQDVEGVLAALDRPLPDGPADPAGVVDDLATLAGPGLMAMPSGRFFGWVIGGTLPAAMGADWLVSAWDQNAAMRYPTPATAALEQVAGTWLLDVLGLPPESDVGFTTGATMANWTGLAAARAWVLDRVGWDVNTAGLTGAPVVTVLAGAERHTSLDLALRYLGFGTTTLVDADDQGRILVDDLRAHLDRVDGPAIVCLQAGNLHSGAFDPMRAAITVAHEHGAWVHVDGAFGLWAAASPSLRSALGDGLDGIDTADSWATDAHKTLNVPYDCGVAIVSRPSVTRAALGTQTAYLIRDPADVSEPFDLVPEMSRRARGVPVWAALRQLGRSGVVELVDRLVANARALADGLRALPDVHVVNDVVFTQVCLTFGSDERTRAVTARLIADGDVWMSGSRWRGHDVLRISVSNWSTDADDVRFSVEAVRRAIAATAATVR</sequence>
<feature type="modified residue" description="N6-(pyridoxal phosphate)lysine" evidence="6">
    <location>
        <position position="314"/>
    </location>
</feature>
<evidence type="ECO:0000313" key="8">
    <source>
        <dbReference type="EMBL" id="TDN41532.1"/>
    </source>
</evidence>
<dbReference type="PANTHER" id="PTHR11999">
    <property type="entry name" value="GROUP II PYRIDOXAL-5-PHOSPHATE DECARBOXYLASE"/>
    <property type="match status" value="1"/>
</dbReference>
<dbReference type="SUPFAM" id="SSF53383">
    <property type="entry name" value="PLP-dependent transferases"/>
    <property type="match status" value="1"/>
</dbReference>
<dbReference type="InterPro" id="IPR015422">
    <property type="entry name" value="PyrdxlP-dep_Trfase_small"/>
</dbReference>
<dbReference type="InterPro" id="IPR002129">
    <property type="entry name" value="PyrdxlP-dep_de-COase"/>
</dbReference>
<comment type="cofactor">
    <cofactor evidence="1 6 7">
        <name>pyridoxal 5'-phosphate</name>
        <dbReference type="ChEBI" id="CHEBI:597326"/>
    </cofactor>
</comment>
<dbReference type="GO" id="GO:0030170">
    <property type="term" value="F:pyridoxal phosphate binding"/>
    <property type="evidence" value="ECO:0007669"/>
    <property type="project" value="InterPro"/>
</dbReference>
<evidence type="ECO:0000313" key="9">
    <source>
        <dbReference type="Proteomes" id="UP000295764"/>
    </source>
</evidence>
<evidence type="ECO:0000256" key="1">
    <source>
        <dbReference type="ARBA" id="ARBA00001933"/>
    </source>
</evidence>
<dbReference type="PANTHER" id="PTHR11999:SF70">
    <property type="entry name" value="MIP05841P"/>
    <property type="match status" value="1"/>
</dbReference>
<keyword evidence="5 7" id="KW-0456">Lyase</keyword>